<evidence type="ECO:0000313" key="2">
    <source>
        <dbReference type="EMBL" id="KAI2647004.1"/>
    </source>
</evidence>
<name>A0ABQ8L8D2_LABRO</name>
<dbReference type="PANTHER" id="PTHR33050">
    <property type="entry name" value="REVERSE TRANSCRIPTASE DOMAIN-CONTAINING PROTEIN"/>
    <property type="match status" value="1"/>
</dbReference>
<gene>
    <name evidence="2" type="ORF">H4Q32_024505</name>
</gene>
<protein>
    <submittedName>
        <fullName evidence="2">Uncharacterized protein</fullName>
    </submittedName>
</protein>
<keyword evidence="3" id="KW-1185">Reference proteome</keyword>
<accession>A0ABQ8L8D2</accession>
<comment type="caution">
    <text evidence="2">The sequence shown here is derived from an EMBL/GenBank/DDBJ whole genome shotgun (WGS) entry which is preliminary data.</text>
</comment>
<evidence type="ECO:0000313" key="3">
    <source>
        <dbReference type="Proteomes" id="UP000830375"/>
    </source>
</evidence>
<dbReference type="EMBL" id="JACTAM010000671">
    <property type="protein sequence ID" value="KAI2647004.1"/>
    <property type="molecule type" value="Genomic_DNA"/>
</dbReference>
<dbReference type="PANTHER" id="PTHR33050:SF7">
    <property type="entry name" value="RIBONUCLEASE H"/>
    <property type="match status" value="1"/>
</dbReference>
<sequence>MKNTTPRVADPEEEISLMSKRKSSDNGRIPNGMGSCFSGQIVRTDNTTVVTYINRQGGKLSLQLHNLVRKLIVWSTAHFSSLHATHVPGVLNVGADVLSRGLLHPDENAPLGVDALGHLWLKVLLYAFPQPSLVSPTLDRVRENGLSLLLIAPRWPREAVAGRDCPAPLGRALATPIASEPAVASRWANFSPPSGMNQSLGLAREGLNINALGLPKEVIYTIQSARAPSTRSLCDLKWWVFEDWCTRKGVIPFQ</sequence>
<evidence type="ECO:0000256" key="1">
    <source>
        <dbReference type="SAM" id="MobiDB-lite"/>
    </source>
</evidence>
<dbReference type="CDD" id="cd09275">
    <property type="entry name" value="RNase_HI_RT_DIRS1"/>
    <property type="match status" value="1"/>
</dbReference>
<feature type="region of interest" description="Disordered" evidence="1">
    <location>
        <begin position="1"/>
        <end position="29"/>
    </location>
</feature>
<organism evidence="2 3">
    <name type="scientific">Labeo rohita</name>
    <name type="common">Indian major carp</name>
    <name type="synonym">Cyprinus rohita</name>
    <dbReference type="NCBI Taxonomy" id="84645"/>
    <lineage>
        <taxon>Eukaryota</taxon>
        <taxon>Metazoa</taxon>
        <taxon>Chordata</taxon>
        <taxon>Craniata</taxon>
        <taxon>Vertebrata</taxon>
        <taxon>Euteleostomi</taxon>
        <taxon>Actinopterygii</taxon>
        <taxon>Neopterygii</taxon>
        <taxon>Teleostei</taxon>
        <taxon>Ostariophysi</taxon>
        <taxon>Cypriniformes</taxon>
        <taxon>Cyprinidae</taxon>
        <taxon>Labeoninae</taxon>
        <taxon>Labeonini</taxon>
        <taxon>Labeo</taxon>
    </lineage>
</organism>
<dbReference type="Proteomes" id="UP000830375">
    <property type="component" value="Unassembled WGS sequence"/>
</dbReference>
<reference evidence="2 3" key="1">
    <citation type="submission" date="2022-01" db="EMBL/GenBank/DDBJ databases">
        <title>A high-quality chromosome-level genome assembly of rohu carp, Labeo rohita.</title>
        <authorList>
            <person name="Arick M.A. II"/>
            <person name="Hsu C.-Y."/>
            <person name="Magbanua Z."/>
            <person name="Pechanova O."/>
            <person name="Grover C."/>
            <person name="Miller E."/>
            <person name="Thrash A."/>
            <person name="Ezzel L."/>
            <person name="Alam S."/>
            <person name="Benzie J."/>
            <person name="Hamilton M."/>
            <person name="Karsi A."/>
            <person name="Lawrence M.L."/>
            <person name="Peterson D.G."/>
        </authorList>
    </citation>
    <scope>NUCLEOTIDE SEQUENCE [LARGE SCALE GENOMIC DNA]</scope>
    <source>
        <strain evidence="3">BAU-BD-2019</strain>
        <tissue evidence="2">Blood</tissue>
    </source>
</reference>
<proteinExistence type="predicted"/>
<dbReference type="InterPro" id="IPR052055">
    <property type="entry name" value="Hepadnavirus_pol/RT"/>
</dbReference>